<dbReference type="Proteomes" id="UP001158297">
    <property type="component" value="Unassembled WGS sequence"/>
</dbReference>
<reference evidence="3" key="1">
    <citation type="submission" date="2022-09" db="EMBL/GenBank/DDBJ databases">
        <title>Intensive care unit water sources are persistently colonized with multi-drug resistant bacteria and are the site of extensive horizontal gene transfer of antibiotic resistance genes.</title>
        <authorList>
            <person name="Diorio-Toth L."/>
        </authorList>
    </citation>
    <scope>NUCLEOTIDE SEQUENCE</scope>
    <source>
        <strain evidence="3">GD04130</strain>
    </source>
</reference>
<accession>A0AA42L0S8</accession>
<gene>
    <name evidence="3" type="ORF">N7330_16555</name>
</gene>
<dbReference type="RefSeq" id="WP_279819596.1">
    <property type="nucleotide sequence ID" value="NZ_JAOCAZ010000040.1"/>
</dbReference>
<sequence length="313" mass="33736">MPAFIRNLLNHRLMNQLAEGQDLSGDGQTMADELQNDDDFASIEGLDRGDGPGPQTEAPQTAVTPAVDVNLEALKAIAASAADEGAGDEAKPHVGSVPMPRFQEVNERRKQAEAALEAAQAELQAARSKSIPSEALDALEEKYTAAMMDGNTKEAVSIRRQINQHIEEQAVLRIKNEQAQRQAAQASSDFVDSFLSANPWLNTEEGMKVQDILADLVEVRVHRGEPFEKAFQDVANEILPRYAPANSAPPPAVDPRAANSVKRGAQAAAAQAPSMQGGFGNRAMGTAMYDINTISDEDFMKLSEEDKARMRGG</sequence>
<protein>
    <submittedName>
        <fullName evidence="3">Uncharacterized protein</fullName>
    </submittedName>
</protein>
<evidence type="ECO:0000313" key="3">
    <source>
        <dbReference type="EMBL" id="MDH0364652.1"/>
    </source>
</evidence>
<keyword evidence="1" id="KW-0175">Coiled coil</keyword>
<evidence type="ECO:0000256" key="1">
    <source>
        <dbReference type="SAM" id="Coils"/>
    </source>
</evidence>
<feature type="region of interest" description="Disordered" evidence="2">
    <location>
        <begin position="22"/>
        <end position="61"/>
    </location>
</feature>
<proteinExistence type="predicted"/>
<evidence type="ECO:0000256" key="2">
    <source>
        <dbReference type="SAM" id="MobiDB-lite"/>
    </source>
</evidence>
<dbReference type="EMBL" id="JAODZU010000024">
    <property type="protein sequence ID" value="MDH0364652.1"/>
    <property type="molecule type" value="Genomic_DNA"/>
</dbReference>
<evidence type="ECO:0000313" key="4">
    <source>
        <dbReference type="Proteomes" id="UP001158297"/>
    </source>
</evidence>
<feature type="coiled-coil region" evidence="1">
    <location>
        <begin position="102"/>
        <end position="129"/>
    </location>
</feature>
<comment type="caution">
    <text evidence="3">The sequence shown here is derived from an EMBL/GenBank/DDBJ whole genome shotgun (WGS) entry which is preliminary data.</text>
</comment>
<organism evidence="3 4">
    <name type="scientific">Comamonas aquatica</name>
    <dbReference type="NCBI Taxonomy" id="225991"/>
    <lineage>
        <taxon>Bacteria</taxon>
        <taxon>Pseudomonadati</taxon>
        <taxon>Pseudomonadota</taxon>
        <taxon>Betaproteobacteria</taxon>
        <taxon>Burkholderiales</taxon>
        <taxon>Comamonadaceae</taxon>
        <taxon>Comamonas</taxon>
    </lineage>
</organism>
<name>A0AA42L0S8_9BURK</name>
<dbReference type="AlphaFoldDB" id="A0AA42L0S8"/>